<dbReference type="RefSeq" id="WP_261295936.1">
    <property type="nucleotide sequence ID" value="NZ_JANQBK010000024.1"/>
</dbReference>
<dbReference type="EMBL" id="JBHRXP010000001">
    <property type="protein sequence ID" value="MFC3579112.1"/>
    <property type="molecule type" value="Genomic_DNA"/>
</dbReference>
<accession>A0ABV7SS83</accession>
<feature type="region of interest" description="Disordered" evidence="1">
    <location>
        <begin position="265"/>
        <end position="286"/>
    </location>
</feature>
<protein>
    <submittedName>
        <fullName evidence="2">Uncharacterized protein</fullName>
    </submittedName>
</protein>
<dbReference type="Proteomes" id="UP001595713">
    <property type="component" value="Unassembled WGS sequence"/>
</dbReference>
<evidence type="ECO:0000256" key="1">
    <source>
        <dbReference type="SAM" id="MobiDB-lite"/>
    </source>
</evidence>
<comment type="caution">
    <text evidence="2">The sequence shown here is derived from an EMBL/GenBank/DDBJ whole genome shotgun (WGS) entry which is preliminary data.</text>
</comment>
<keyword evidence="3" id="KW-1185">Reference proteome</keyword>
<reference evidence="3" key="1">
    <citation type="journal article" date="2019" name="Int. J. Syst. Evol. Microbiol.">
        <title>The Global Catalogue of Microorganisms (GCM) 10K type strain sequencing project: providing services to taxonomists for standard genome sequencing and annotation.</title>
        <authorList>
            <consortium name="The Broad Institute Genomics Platform"/>
            <consortium name="The Broad Institute Genome Sequencing Center for Infectious Disease"/>
            <person name="Wu L."/>
            <person name="Ma J."/>
        </authorList>
    </citation>
    <scope>NUCLEOTIDE SEQUENCE [LARGE SCALE GENOMIC DNA]</scope>
    <source>
        <strain evidence="3">KCTC 42739</strain>
    </source>
</reference>
<evidence type="ECO:0000313" key="2">
    <source>
        <dbReference type="EMBL" id="MFC3579112.1"/>
    </source>
</evidence>
<sequence>MSAENETRPQRIERARKALAERAAAEPGLVDKVNLRMRRLDAARKRERTRFETLVLGQLPLAPVFKKPKGMKASVWRKEEARLIAEAQAQQSIAARWSHKQGTPETLERAGRTHDGALAQLHANGTIDTEQLEWAAQIANVHRSIEADVAVKVASFEARVDQSVRGGAVGERIHRVRMHHAYGIWRDMLPAPKALVLDMIVGDAIGYSVAAVRHRVHKRKSKRLLLEAIQRWPMCVAAAFSVIDQVMVDAMNGAVAPSIVPHRAVQSPPQTYEPARRQQPSAEATNEPYLLPAIDSQFLDDRGYLRPWADIARIVREKVAAVSED</sequence>
<proteinExistence type="predicted"/>
<name>A0ABV7SS83_9SPHN</name>
<gene>
    <name evidence="2" type="ORF">ACFONA_02955</name>
</gene>
<organism evidence="2 3">
    <name type="scientific">Sphingomonas hylomeconis</name>
    <dbReference type="NCBI Taxonomy" id="1395958"/>
    <lineage>
        <taxon>Bacteria</taxon>
        <taxon>Pseudomonadati</taxon>
        <taxon>Pseudomonadota</taxon>
        <taxon>Alphaproteobacteria</taxon>
        <taxon>Sphingomonadales</taxon>
        <taxon>Sphingomonadaceae</taxon>
        <taxon>Sphingomonas</taxon>
    </lineage>
</organism>
<evidence type="ECO:0000313" key="3">
    <source>
        <dbReference type="Proteomes" id="UP001595713"/>
    </source>
</evidence>